<evidence type="ECO:0000256" key="1">
    <source>
        <dbReference type="ARBA" id="ARBA00023015"/>
    </source>
</evidence>
<reference evidence="6" key="2">
    <citation type="submission" date="2021-04" db="EMBL/GenBank/DDBJ databases">
        <authorList>
            <person name="Gilroy R."/>
        </authorList>
    </citation>
    <scope>NUCLEOTIDE SEQUENCE</scope>
    <source>
        <strain evidence="6">ChiGjej1B1-14440</strain>
    </source>
</reference>
<dbReference type="CDD" id="cd05013">
    <property type="entry name" value="SIS_RpiR"/>
    <property type="match status" value="1"/>
</dbReference>
<dbReference type="EMBL" id="DXET01000155">
    <property type="protein sequence ID" value="HIX81733.1"/>
    <property type="molecule type" value="Genomic_DNA"/>
</dbReference>
<evidence type="ECO:0000256" key="2">
    <source>
        <dbReference type="ARBA" id="ARBA00023125"/>
    </source>
</evidence>
<keyword evidence="1" id="KW-0805">Transcription regulation</keyword>
<dbReference type="PANTHER" id="PTHR30514:SF1">
    <property type="entry name" value="HTH-TYPE TRANSCRIPTIONAL REGULATOR HEXR-RELATED"/>
    <property type="match status" value="1"/>
</dbReference>
<reference evidence="6" key="1">
    <citation type="journal article" date="2021" name="PeerJ">
        <title>Extensive microbial diversity within the chicken gut microbiome revealed by metagenomics and culture.</title>
        <authorList>
            <person name="Gilroy R."/>
            <person name="Ravi A."/>
            <person name="Getino M."/>
            <person name="Pursley I."/>
            <person name="Horton D.L."/>
            <person name="Alikhan N.F."/>
            <person name="Baker D."/>
            <person name="Gharbi K."/>
            <person name="Hall N."/>
            <person name="Watson M."/>
            <person name="Adriaenssens E.M."/>
            <person name="Foster-Nyarko E."/>
            <person name="Jarju S."/>
            <person name="Secka A."/>
            <person name="Antonio M."/>
            <person name="Oren A."/>
            <person name="Chaudhuri R.R."/>
            <person name="La Ragione R."/>
            <person name="Hildebrand F."/>
            <person name="Pallen M.J."/>
        </authorList>
    </citation>
    <scope>NUCLEOTIDE SEQUENCE</scope>
    <source>
        <strain evidence="6">ChiGjej1B1-14440</strain>
    </source>
</reference>
<gene>
    <name evidence="6" type="ORF">H9980_07165</name>
</gene>
<organism evidence="6 7">
    <name type="scientific">Candidatus Erysipelatoclostridium merdavium</name>
    <dbReference type="NCBI Taxonomy" id="2838566"/>
    <lineage>
        <taxon>Bacteria</taxon>
        <taxon>Bacillati</taxon>
        <taxon>Bacillota</taxon>
        <taxon>Erysipelotrichia</taxon>
        <taxon>Erysipelotrichales</taxon>
        <taxon>Erysipelotrichales incertae sedis</taxon>
    </lineage>
</organism>
<dbReference type="AlphaFoldDB" id="A0A9D2BMR8"/>
<dbReference type="GO" id="GO:0097367">
    <property type="term" value="F:carbohydrate derivative binding"/>
    <property type="evidence" value="ECO:0007669"/>
    <property type="project" value="InterPro"/>
</dbReference>
<comment type="caution">
    <text evidence="6">The sequence shown here is derived from an EMBL/GenBank/DDBJ whole genome shotgun (WGS) entry which is preliminary data.</text>
</comment>
<dbReference type="GO" id="GO:0003677">
    <property type="term" value="F:DNA binding"/>
    <property type="evidence" value="ECO:0007669"/>
    <property type="project" value="UniProtKB-KW"/>
</dbReference>
<dbReference type="SUPFAM" id="SSF53697">
    <property type="entry name" value="SIS domain"/>
    <property type="match status" value="1"/>
</dbReference>
<dbReference type="Pfam" id="PF01418">
    <property type="entry name" value="HTH_6"/>
    <property type="match status" value="1"/>
</dbReference>
<evidence type="ECO:0000259" key="4">
    <source>
        <dbReference type="PROSITE" id="PS51071"/>
    </source>
</evidence>
<evidence type="ECO:0000313" key="7">
    <source>
        <dbReference type="Proteomes" id="UP000886724"/>
    </source>
</evidence>
<dbReference type="GO" id="GO:1901135">
    <property type="term" value="P:carbohydrate derivative metabolic process"/>
    <property type="evidence" value="ECO:0007669"/>
    <property type="project" value="InterPro"/>
</dbReference>
<dbReference type="InterPro" id="IPR036388">
    <property type="entry name" value="WH-like_DNA-bd_sf"/>
</dbReference>
<evidence type="ECO:0000256" key="3">
    <source>
        <dbReference type="ARBA" id="ARBA00023163"/>
    </source>
</evidence>
<dbReference type="Pfam" id="PF01380">
    <property type="entry name" value="SIS"/>
    <property type="match status" value="1"/>
</dbReference>
<accession>A0A9D2BMR8</accession>
<dbReference type="PROSITE" id="PS51071">
    <property type="entry name" value="HTH_RPIR"/>
    <property type="match status" value="1"/>
</dbReference>
<dbReference type="InterPro" id="IPR035472">
    <property type="entry name" value="RpiR-like_SIS"/>
</dbReference>
<dbReference type="Gene3D" id="1.10.10.10">
    <property type="entry name" value="Winged helix-like DNA-binding domain superfamily/Winged helix DNA-binding domain"/>
    <property type="match status" value="1"/>
</dbReference>
<sequence>MSLLEKLKDNQLFTKAQLPVVTYINEHSEEISKITIGQLAKKTYSSNATIIRICQKLGYPGFREFKYQLLKELESNRFVKQSVDFTKPFYLSESDFEIINNLSSLYKETIDIINANLDLKQLETIVRVIYQAKRVFIYSVGDTSLTVKNFMNKLIKINIYAILATEYHEELFTSKNVTSDDCAIFVTYRGQKDLFLKCMQEVKKSGAKIILITANRDSVLTRLSNNQIILPNKEHDDRIATFYSQLAFNYILTVIYALLHKKVEL</sequence>
<dbReference type="PROSITE" id="PS51464">
    <property type="entry name" value="SIS"/>
    <property type="match status" value="1"/>
</dbReference>
<dbReference type="SUPFAM" id="SSF46689">
    <property type="entry name" value="Homeodomain-like"/>
    <property type="match status" value="1"/>
</dbReference>
<dbReference type="Gene3D" id="3.40.50.10490">
    <property type="entry name" value="Glucose-6-phosphate isomerase like protein, domain 1"/>
    <property type="match status" value="1"/>
</dbReference>
<feature type="domain" description="HTH rpiR-type" evidence="4">
    <location>
        <begin position="1"/>
        <end position="76"/>
    </location>
</feature>
<dbReference type="InterPro" id="IPR046348">
    <property type="entry name" value="SIS_dom_sf"/>
</dbReference>
<dbReference type="GO" id="GO:0003700">
    <property type="term" value="F:DNA-binding transcription factor activity"/>
    <property type="evidence" value="ECO:0007669"/>
    <property type="project" value="InterPro"/>
</dbReference>
<dbReference type="InterPro" id="IPR000281">
    <property type="entry name" value="HTH_RpiR"/>
</dbReference>
<keyword evidence="2" id="KW-0238">DNA-binding</keyword>
<proteinExistence type="predicted"/>
<dbReference type="InterPro" id="IPR047640">
    <property type="entry name" value="RpiR-like"/>
</dbReference>
<dbReference type="InterPro" id="IPR001347">
    <property type="entry name" value="SIS_dom"/>
</dbReference>
<keyword evidence="3" id="KW-0804">Transcription</keyword>
<dbReference type="Proteomes" id="UP000886724">
    <property type="component" value="Unassembled WGS sequence"/>
</dbReference>
<name>A0A9D2BMR8_9FIRM</name>
<evidence type="ECO:0000313" key="6">
    <source>
        <dbReference type="EMBL" id="HIX81733.1"/>
    </source>
</evidence>
<protein>
    <submittedName>
        <fullName evidence="6">MurR/RpiR family transcriptional regulator</fullName>
    </submittedName>
</protein>
<dbReference type="InterPro" id="IPR009057">
    <property type="entry name" value="Homeodomain-like_sf"/>
</dbReference>
<evidence type="ECO:0000259" key="5">
    <source>
        <dbReference type="PROSITE" id="PS51464"/>
    </source>
</evidence>
<dbReference type="PANTHER" id="PTHR30514">
    <property type="entry name" value="GLUCOKINASE"/>
    <property type="match status" value="1"/>
</dbReference>
<feature type="domain" description="SIS" evidence="5">
    <location>
        <begin position="125"/>
        <end position="262"/>
    </location>
</feature>